<evidence type="ECO:0000256" key="5">
    <source>
        <dbReference type="ARBA" id="ARBA00012917"/>
    </source>
</evidence>
<dbReference type="EC" id="3.4.19.1" evidence="5"/>
<dbReference type="GO" id="GO:0005737">
    <property type="term" value="C:cytoplasm"/>
    <property type="evidence" value="ECO:0007669"/>
    <property type="project" value="UniProtKB-SubCell"/>
</dbReference>
<dbReference type="InterPro" id="IPR045550">
    <property type="entry name" value="AARE_N"/>
</dbReference>
<dbReference type="InterPro" id="IPR001375">
    <property type="entry name" value="Peptidase_S9_cat"/>
</dbReference>
<evidence type="ECO:0000259" key="8">
    <source>
        <dbReference type="Pfam" id="PF00326"/>
    </source>
</evidence>
<comment type="catalytic activity">
    <reaction evidence="1">
        <text>Cleavage of an N-acetyl or N-formyl amino acid from the N-terminus of a polypeptide.</text>
        <dbReference type="EC" id="3.4.19.1"/>
    </reaction>
</comment>
<proteinExistence type="inferred from homology"/>
<dbReference type="PANTHER" id="PTHR42776:SF4">
    <property type="entry name" value="ACYLAMINO-ACID-RELEASING ENZYME"/>
    <property type="match status" value="1"/>
</dbReference>
<feature type="domain" description="Acylamino-acid-releasing enzyme N-terminal" evidence="9">
    <location>
        <begin position="103"/>
        <end position="590"/>
    </location>
</feature>
<dbReference type="OMA" id="WNKDSTH"/>
<evidence type="ECO:0000256" key="7">
    <source>
        <dbReference type="ARBA" id="ARBA00022801"/>
    </source>
</evidence>
<evidence type="ECO:0000256" key="1">
    <source>
        <dbReference type="ARBA" id="ARBA00000721"/>
    </source>
</evidence>
<dbReference type="GO" id="GO:0006508">
    <property type="term" value="P:proteolysis"/>
    <property type="evidence" value="ECO:0007669"/>
    <property type="project" value="InterPro"/>
</dbReference>
<gene>
    <name evidence="10" type="ORF">ZOSMA_13G00640</name>
</gene>
<dbReference type="Proteomes" id="UP000036987">
    <property type="component" value="Unassembled WGS sequence"/>
</dbReference>
<dbReference type="Pfam" id="PF19283">
    <property type="entry name" value="APEH_N"/>
    <property type="match status" value="1"/>
</dbReference>
<protein>
    <recommendedName>
        <fullName evidence="5">acylaminoacyl-peptidase</fullName>
        <ecNumber evidence="5">3.4.19.1</ecNumber>
    </recommendedName>
</protein>
<reference evidence="11" key="1">
    <citation type="journal article" date="2016" name="Nature">
        <title>The genome of the seagrass Zostera marina reveals angiosperm adaptation to the sea.</title>
        <authorList>
            <person name="Olsen J.L."/>
            <person name="Rouze P."/>
            <person name="Verhelst B."/>
            <person name="Lin Y.-C."/>
            <person name="Bayer T."/>
            <person name="Collen J."/>
            <person name="Dattolo E."/>
            <person name="De Paoli E."/>
            <person name="Dittami S."/>
            <person name="Maumus F."/>
            <person name="Michel G."/>
            <person name="Kersting A."/>
            <person name="Lauritano C."/>
            <person name="Lohaus R."/>
            <person name="Toepel M."/>
            <person name="Tonon T."/>
            <person name="Vanneste K."/>
            <person name="Amirebrahimi M."/>
            <person name="Brakel J."/>
            <person name="Bostroem C."/>
            <person name="Chovatia M."/>
            <person name="Grimwood J."/>
            <person name="Jenkins J.W."/>
            <person name="Jueterbock A."/>
            <person name="Mraz A."/>
            <person name="Stam W.T."/>
            <person name="Tice H."/>
            <person name="Bornberg-Bauer E."/>
            <person name="Green P.J."/>
            <person name="Pearson G.A."/>
            <person name="Procaccini G."/>
            <person name="Duarte C.M."/>
            <person name="Schmutz J."/>
            <person name="Reusch T.B.H."/>
            <person name="Van de Peer Y."/>
        </authorList>
    </citation>
    <scope>NUCLEOTIDE SEQUENCE [LARGE SCALE GENOMIC DNA]</scope>
    <source>
        <strain evidence="11">cv. Finnish</strain>
    </source>
</reference>
<evidence type="ECO:0000313" key="11">
    <source>
        <dbReference type="Proteomes" id="UP000036987"/>
    </source>
</evidence>
<dbReference type="GO" id="GO:0008242">
    <property type="term" value="F:omega peptidase activity"/>
    <property type="evidence" value="ECO:0007669"/>
    <property type="project" value="UniProtKB-EC"/>
</dbReference>
<dbReference type="EMBL" id="LFYR01000514">
    <property type="protein sequence ID" value="KMZ73860.1"/>
    <property type="molecule type" value="Genomic_DNA"/>
</dbReference>
<organism evidence="10 11">
    <name type="scientific">Zostera marina</name>
    <name type="common">Eelgrass</name>
    <dbReference type="NCBI Taxonomy" id="29655"/>
    <lineage>
        <taxon>Eukaryota</taxon>
        <taxon>Viridiplantae</taxon>
        <taxon>Streptophyta</taxon>
        <taxon>Embryophyta</taxon>
        <taxon>Tracheophyta</taxon>
        <taxon>Spermatophyta</taxon>
        <taxon>Magnoliopsida</taxon>
        <taxon>Liliopsida</taxon>
        <taxon>Zosteraceae</taxon>
        <taxon>Zostera</taxon>
    </lineage>
</organism>
<evidence type="ECO:0000259" key="9">
    <source>
        <dbReference type="Pfam" id="PF19283"/>
    </source>
</evidence>
<dbReference type="Gene3D" id="3.40.50.1820">
    <property type="entry name" value="alpha/beta hydrolase"/>
    <property type="match status" value="1"/>
</dbReference>
<dbReference type="GO" id="GO:0004252">
    <property type="term" value="F:serine-type endopeptidase activity"/>
    <property type="evidence" value="ECO:0000318"/>
    <property type="project" value="GO_Central"/>
</dbReference>
<dbReference type="SUPFAM" id="SSF53474">
    <property type="entry name" value="alpha/beta-Hydrolases"/>
    <property type="match status" value="1"/>
</dbReference>
<dbReference type="InterPro" id="IPR002471">
    <property type="entry name" value="Pept_S9_AS"/>
</dbReference>
<accession>A0A0K9Q078</accession>
<dbReference type="AlphaFoldDB" id="A0A0K9Q078"/>
<keyword evidence="7" id="KW-0378">Hydrolase</keyword>
<evidence type="ECO:0000313" key="10">
    <source>
        <dbReference type="EMBL" id="KMZ73860.1"/>
    </source>
</evidence>
<dbReference type="InterPro" id="IPR029058">
    <property type="entry name" value="AB_hydrolase_fold"/>
</dbReference>
<sequence>MVKDSTFKYYSLIILFFNLHRSLGMFCGTSTALPSRPPLYYCRSCRTPLSSRPFLRQELSRRTNIDFISRVSSFADVSKFISRASSLKQVPMAVSEKEVGQTIIDPEMVDDYTSQAKLLQEFTNISTVSKAWMFDSNSGSGSQAMFSIGQVNLMDNSKRTSLLSSYVTKDTDHSVTFHWSLFPVEMVGVSTMVPSPSGSKLLIVRNKDNNAPTKLEIWSFSKLVKEIQIPKSVHGSIFTDEFFEGISWNSEENSIAYIAEEPLPLRPTFDYLGYKKESNFDKDPEIWKAQGDWEEHWGETYVGKRRPTLFVVDIESGDVRIVEGIPNSLSLGQVVWAPVSSSDNSKTYLVFVGWKSEDCEQKPSRKLGIKYCYNRPCSLYAIGSPFQVIISGAHDDTVGNDSTDVINLTPTLGSAFFPRFSPDGKSLVFLSAKTSVDTGAHSATNSLHRIDWTESEISCSPINIHDIVPVVMYSEDGTFPGLYCPNILSNPWLSDGSTMILCSYWGSTQVILSINVLSCKVTQVTPIDSKHSWGFLALNGDDILAVSSSPVDLPQLKYGCFVKSDEKPNQTCSWDWQDVPNPLHGCSEKVHLLLSSLKFDIMKIPICNDSANVTEGSRKAYEAIFVSSSDSQTKQQSKVCSGHGACNPLIVILHGGPHSVSLTSYSKNQAFLAALGYNLLIINYRGSLGFGEEALQSLPGKIGTQDVNDVLSAMDKIIEMGLADPSKIAVLGGSHGGFLTAHLIGQAPDRFKVAALRNPVCNLSLMVGTSDIPDWCYFETFGTSGQYFFTESPSAEHLNYFLTKSPISHLHKVKTQLFFSWVLKIFEFLSPMVYSMLEL</sequence>
<keyword evidence="11" id="KW-1185">Reference proteome</keyword>
<evidence type="ECO:0000256" key="4">
    <source>
        <dbReference type="ARBA" id="ARBA00011881"/>
    </source>
</evidence>
<evidence type="ECO:0000256" key="3">
    <source>
        <dbReference type="ARBA" id="ARBA00010040"/>
    </source>
</evidence>
<dbReference type="STRING" id="29655.A0A0K9Q078"/>
<dbReference type="SUPFAM" id="SSF82171">
    <property type="entry name" value="DPP6 N-terminal domain-like"/>
    <property type="match status" value="1"/>
</dbReference>
<dbReference type="PANTHER" id="PTHR42776">
    <property type="entry name" value="SERINE PEPTIDASE S9 FAMILY MEMBER"/>
    <property type="match status" value="1"/>
</dbReference>
<evidence type="ECO:0000256" key="2">
    <source>
        <dbReference type="ARBA" id="ARBA00004496"/>
    </source>
</evidence>
<name>A0A0K9Q078_ZOSMR</name>
<dbReference type="Pfam" id="PF00326">
    <property type="entry name" value="Peptidase_S9"/>
    <property type="match status" value="1"/>
</dbReference>
<dbReference type="OrthoDB" id="416344at2759"/>
<comment type="similarity">
    <text evidence="3">Belongs to the peptidase S9C family.</text>
</comment>
<keyword evidence="6" id="KW-0963">Cytoplasm</keyword>
<dbReference type="PROSITE" id="PS00708">
    <property type="entry name" value="PRO_ENDOPEP_SER"/>
    <property type="match status" value="1"/>
</dbReference>
<comment type="caution">
    <text evidence="10">The sequence shown here is derived from an EMBL/GenBank/DDBJ whole genome shotgun (WGS) entry which is preliminary data.</text>
</comment>
<feature type="domain" description="Peptidase S9 prolyl oligopeptidase catalytic" evidence="8">
    <location>
        <begin position="664"/>
        <end position="814"/>
    </location>
</feature>
<evidence type="ECO:0000256" key="6">
    <source>
        <dbReference type="ARBA" id="ARBA00022490"/>
    </source>
</evidence>
<comment type="subcellular location">
    <subcellularLocation>
        <location evidence="2">Cytoplasm</location>
    </subcellularLocation>
</comment>
<comment type="subunit">
    <text evidence="4">Homotetramer.</text>
</comment>